<name>A0A1N6YUW1_9FLAO</name>
<reference evidence="2" key="1">
    <citation type="submission" date="2017-01" db="EMBL/GenBank/DDBJ databases">
        <authorList>
            <person name="Varghese N."/>
            <person name="Submissions S."/>
        </authorList>
    </citation>
    <scope>NUCLEOTIDE SEQUENCE [LARGE SCALE GENOMIC DNA]</scope>
    <source>
        <strain evidence="2">DSM 15366</strain>
    </source>
</reference>
<sequence>MKLPIKILLGILTCTLIALYWFSNQTEGEYYRRHSPDGQYSIYASRNKYFNLDIAFSNFGDKGGKIHLYDELENKIIGTASIAMISNINEWFWSEEELHSKGSIINIKLPRKISTKTINKYNKSLPVKDSWNLFNQGKQYKVEKISHRKLKVSDENGKILLQDIEHISQINNGFQVLNKSKEIAYYDLGLNKLQKAPPIQKEFSEICGNVNTYGFRIEENEKYFLIKKAVGFTNYSFNDYKIIDAVSIEKVKDIYFLNKKRELTFDANFLEKEDVVIDFGTYFGILSNQYGIQYFDSIDLSKNPIKVMRNKLYGYYNITQTQYLDLQPFEFNLAKFKKRGPDGEIMVGFVDNKGNKHIK</sequence>
<gene>
    <name evidence="1" type="ORF">SAMN05421797_107156</name>
</gene>
<proteinExistence type="predicted"/>
<protein>
    <submittedName>
        <fullName evidence="1">Uncharacterized protein</fullName>
    </submittedName>
</protein>
<dbReference type="OrthoDB" id="1445451at2"/>
<organism evidence="1 2">
    <name type="scientific">Maribacter ulvicola</name>
    <dbReference type="NCBI Taxonomy" id="228959"/>
    <lineage>
        <taxon>Bacteria</taxon>
        <taxon>Pseudomonadati</taxon>
        <taxon>Bacteroidota</taxon>
        <taxon>Flavobacteriia</taxon>
        <taxon>Flavobacteriales</taxon>
        <taxon>Flavobacteriaceae</taxon>
        <taxon>Maribacter</taxon>
    </lineage>
</organism>
<dbReference type="EMBL" id="FTMA01000007">
    <property type="protein sequence ID" value="SIR18366.1"/>
    <property type="molecule type" value="Genomic_DNA"/>
</dbReference>
<accession>A0A1N6YUW1</accession>
<dbReference type="RefSeq" id="WP_143744193.1">
    <property type="nucleotide sequence ID" value="NZ_FTMA01000007.1"/>
</dbReference>
<keyword evidence="2" id="KW-1185">Reference proteome</keyword>
<dbReference type="Proteomes" id="UP000186953">
    <property type="component" value="Unassembled WGS sequence"/>
</dbReference>
<evidence type="ECO:0000313" key="1">
    <source>
        <dbReference type="EMBL" id="SIR18366.1"/>
    </source>
</evidence>
<dbReference type="AlphaFoldDB" id="A0A1N6YUW1"/>
<evidence type="ECO:0000313" key="2">
    <source>
        <dbReference type="Proteomes" id="UP000186953"/>
    </source>
</evidence>